<dbReference type="EMBL" id="KV426137">
    <property type="protein sequence ID" value="KZV87036.1"/>
    <property type="molecule type" value="Genomic_DNA"/>
</dbReference>
<accession>A0A165EIU9</accession>
<dbReference type="Proteomes" id="UP000077266">
    <property type="component" value="Unassembled WGS sequence"/>
</dbReference>
<keyword evidence="3" id="KW-1185">Reference proteome</keyword>
<dbReference type="AlphaFoldDB" id="A0A165EIU9"/>
<feature type="region of interest" description="Disordered" evidence="1">
    <location>
        <begin position="37"/>
        <end position="59"/>
    </location>
</feature>
<dbReference type="InParanoid" id="A0A165EIU9"/>
<organism evidence="2 3">
    <name type="scientific">Exidia glandulosa HHB12029</name>
    <dbReference type="NCBI Taxonomy" id="1314781"/>
    <lineage>
        <taxon>Eukaryota</taxon>
        <taxon>Fungi</taxon>
        <taxon>Dikarya</taxon>
        <taxon>Basidiomycota</taxon>
        <taxon>Agaricomycotina</taxon>
        <taxon>Agaricomycetes</taxon>
        <taxon>Auriculariales</taxon>
        <taxon>Exidiaceae</taxon>
        <taxon>Exidia</taxon>
    </lineage>
</organism>
<gene>
    <name evidence="2" type="ORF">EXIGLDRAFT_211342</name>
</gene>
<evidence type="ECO:0000256" key="1">
    <source>
        <dbReference type="SAM" id="MobiDB-lite"/>
    </source>
</evidence>
<name>A0A165EIU9_EXIGL</name>
<reference evidence="2 3" key="1">
    <citation type="journal article" date="2016" name="Mol. Biol. Evol.">
        <title>Comparative Genomics of Early-Diverging Mushroom-Forming Fungi Provides Insights into the Origins of Lignocellulose Decay Capabilities.</title>
        <authorList>
            <person name="Nagy L.G."/>
            <person name="Riley R."/>
            <person name="Tritt A."/>
            <person name="Adam C."/>
            <person name="Daum C."/>
            <person name="Floudas D."/>
            <person name="Sun H."/>
            <person name="Yadav J.S."/>
            <person name="Pangilinan J."/>
            <person name="Larsson K.H."/>
            <person name="Matsuura K."/>
            <person name="Barry K."/>
            <person name="Labutti K."/>
            <person name="Kuo R."/>
            <person name="Ohm R.A."/>
            <person name="Bhattacharya S.S."/>
            <person name="Shirouzu T."/>
            <person name="Yoshinaga Y."/>
            <person name="Martin F.M."/>
            <person name="Grigoriev I.V."/>
            <person name="Hibbett D.S."/>
        </authorList>
    </citation>
    <scope>NUCLEOTIDE SEQUENCE [LARGE SCALE GENOMIC DNA]</scope>
    <source>
        <strain evidence="2 3">HHB12029</strain>
    </source>
</reference>
<evidence type="ECO:0000313" key="3">
    <source>
        <dbReference type="Proteomes" id="UP000077266"/>
    </source>
</evidence>
<proteinExistence type="predicted"/>
<sequence>MSPSSCRHSRYHVCTMTRPYPPLPERTDVNGHAVVGRGHQSTCSRVPDLSTPSHSEDRR</sequence>
<evidence type="ECO:0000313" key="2">
    <source>
        <dbReference type="EMBL" id="KZV87036.1"/>
    </source>
</evidence>
<protein>
    <submittedName>
        <fullName evidence="2">Uncharacterized protein</fullName>
    </submittedName>
</protein>